<feature type="compositionally biased region" description="Basic and acidic residues" evidence="5">
    <location>
        <begin position="554"/>
        <end position="577"/>
    </location>
</feature>
<dbReference type="SUPFAM" id="SSF103473">
    <property type="entry name" value="MFS general substrate transporter"/>
    <property type="match status" value="1"/>
</dbReference>
<name>A0A0D2CP88_9EURO</name>
<dbReference type="FunFam" id="1.20.1250.20:FF:000196">
    <property type="entry name" value="MFS toxin efflux pump (AflT)"/>
    <property type="match status" value="1"/>
</dbReference>
<evidence type="ECO:0000256" key="4">
    <source>
        <dbReference type="ARBA" id="ARBA00023136"/>
    </source>
</evidence>
<feature type="transmembrane region" description="Helical" evidence="6">
    <location>
        <begin position="187"/>
        <end position="205"/>
    </location>
</feature>
<dbReference type="OrthoDB" id="10021397at2759"/>
<dbReference type="InterPro" id="IPR011701">
    <property type="entry name" value="MFS"/>
</dbReference>
<feature type="transmembrane region" description="Helical" evidence="6">
    <location>
        <begin position="286"/>
        <end position="306"/>
    </location>
</feature>
<evidence type="ECO:0000256" key="3">
    <source>
        <dbReference type="ARBA" id="ARBA00022989"/>
    </source>
</evidence>
<feature type="region of interest" description="Disordered" evidence="5">
    <location>
        <begin position="550"/>
        <end position="627"/>
    </location>
</feature>
<feature type="transmembrane region" description="Helical" evidence="6">
    <location>
        <begin position="520"/>
        <end position="540"/>
    </location>
</feature>
<dbReference type="GeneID" id="25332371"/>
<sequence>MLFSKKGKHPQEEEEATSGTECQTATRRDQPGSSANASNSMDPKGKQRDITYPTGIKLALLMMSIFVGMFLSSLDKFIVSTAIPQITNDFNSADDIGWYGTAYLLTNCAFQLVFGKIYQVFSVKATFLASIVLFEAGSALCGAAPNSIAFILGRAIAGLGSGGIVTGVMVVIVYAVPLHKRPKYQGFFGAVFGVSSVTGPLIGGAFTTNVTWRWCFFLNLPLGGVAMVLIFFLLQVPDRPGTNKPLKQKLQQLNILGLLALFPGIVCLCLALQWGGTTFAWSERRIVALLVLAFVLLITFVLIQIWKPEQATVQPRIFIQRSILSGFWASCCTGAHQTLFIYYLPIWFQAIKGASAISSGIHLLPMIIPIVMASIMTGQLVSRIGYYTPFMIFGVCFAAIGSGLLTILKTNTTAGLWIGFQILYGFGLGSCSQAPNLAAQTVLKREDVSVGASLMFFGQTLFGAVFVSVGQNVLDNQLANRLAGIPGITPQLIQSTGATELLSFIPAKYHAEALKAYNNSLRVCFQVALIMACLSTLGAASMEWRTVRKNLPPKKPDTEREAEEANAKEESTEKEAPEAGAQAETATSTVSQSVGPHTSTSAIVDDAAENTKEKTETEKEEANRTAM</sequence>
<dbReference type="Pfam" id="PF07690">
    <property type="entry name" value="MFS_1"/>
    <property type="match status" value="1"/>
</dbReference>
<feature type="transmembrane region" description="Helical" evidence="6">
    <location>
        <begin position="50"/>
        <end position="71"/>
    </location>
</feature>
<dbReference type="GO" id="GO:0022857">
    <property type="term" value="F:transmembrane transporter activity"/>
    <property type="evidence" value="ECO:0007669"/>
    <property type="project" value="InterPro"/>
</dbReference>
<feature type="transmembrane region" description="Helical" evidence="6">
    <location>
        <begin position="450"/>
        <end position="469"/>
    </location>
</feature>
<dbReference type="PANTHER" id="PTHR23501:SF153">
    <property type="entry name" value="AFLATOXIN EFFLUX PUMP, PUTATIVE-RELATED"/>
    <property type="match status" value="1"/>
</dbReference>
<accession>A0A0D2CP88</accession>
<dbReference type="AlphaFoldDB" id="A0A0D2CP88"/>
<dbReference type="Proteomes" id="UP000054342">
    <property type="component" value="Unassembled WGS sequence"/>
</dbReference>
<dbReference type="InterPro" id="IPR020846">
    <property type="entry name" value="MFS_dom"/>
</dbReference>
<dbReference type="RefSeq" id="XP_013312361.1">
    <property type="nucleotide sequence ID" value="XM_013456907.1"/>
</dbReference>
<proteinExistence type="predicted"/>
<dbReference type="FunFam" id="1.20.1720.10:FF:000012">
    <property type="entry name" value="MFS toxin efflux pump (AflT)"/>
    <property type="match status" value="1"/>
</dbReference>
<feature type="domain" description="Major facilitator superfamily (MFS) profile" evidence="7">
    <location>
        <begin position="61"/>
        <end position="515"/>
    </location>
</feature>
<comment type="subcellular location">
    <subcellularLocation>
        <location evidence="1">Membrane</location>
        <topology evidence="1">Multi-pass membrane protein</topology>
    </subcellularLocation>
</comment>
<evidence type="ECO:0000256" key="6">
    <source>
        <dbReference type="SAM" id="Phobius"/>
    </source>
</evidence>
<dbReference type="EMBL" id="KN847322">
    <property type="protein sequence ID" value="KIW51777.1"/>
    <property type="molecule type" value="Genomic_DNA"/>
</dbReference>
<organism evidence="8 9">
    <name type="scientific">Exophiala xenobiotica</name>
    <dbReference type="NCBI Taxonomy" id="348802"/>
    <lineage>
        <taxon>Eukaryota</taxon>
        <taxon>Fungi</taxon>
        <taxon>Dikarya</taxon>
        <taxon>Ascomycota</taxon>
        <taxon>Pezizomycotina</taxon>
        <taxon>Eurotiomycetes</taxon>
        <taxon>Chaetothyriomycetidae</taxon>
        <taxon>Chaetothyriales</taxon>
        <taxon>Herpotrichiellaceae</taxon>
        <taxon>Exophiala</taxon>
    </lineage>
</organism>
<reference evidence="8 9" key="1">
    <citation type="submission" date="2015-01" db="EMBL/GenBank/DDBJ databases">
        <title>The Genome Sequence of Exophiala xenobiotica CBS118157.</title>
        <authorList>
            <consortium name="The Broad Institute Genomics Platform"/>
            <person name="Cuomo C."/>
            <person name="de Hoog S."/>
            <person name="Gorbushina A."/>
            <person name="Stielow B."/>
            <person name="Teixiera M."/>
            <person name="Abouelleil A."/>
            <person name="Chapman S.B."/>
            <person name="Priest M."/>
            <person name="Young S.K."/>
            <person name="Wortman J."/>
            <person name="Nusbaum C."/>
            <person name="Birren B."/>
        </authorList>
    </citation>
    <scope>NUCLEOTIDE SEQUENCE [LARGE SCALE GENOMIC DNA]</scope>
    <source>
        <strain evidence="8 9">CBS 118157</strain>
    </source>
</reference>
<evidence type="ECO:0000313" key="9">
    <source>
        <dbReference type="Proteomes" id="UP000054342"/>
    </source>
</evidence>
<evidence type="ECO:0000256" key="5">
    <source>
        <dbReference type="SAM" id="MobiDB-lite"/>
    </source>
</evidence>
<feature type="compositionally biased region" description="Polar residues" evidence="5">
    <location>
        <begin position="17"/>
        <end position="41"/>
    </location>
</feature>
<gene>
    <name evidence="8" type="ORF">PV05_10463</name>
</gene>
<protein>
    <recommendedName>
        <fullName evidence="7">Major facilitator superfamily (MFS) profile domain-containing protein</fullName>
    </recommendedName>
</protein>
<feature type="transmembrane region" description="Helical" evidence="6">
    <location>
        <begin position="327"/>
        <end position="348"/>
    </location>
</feature>
<feature type="transmembrane region" description="Helical" evidence="6">
    <location>
        <begin position="211"/>
        <end position="234"/>
    </location>
</feature>
<dbReference type="CDD" id="cd17502">
    <property type="entry name" value="MFS_Azr1_MDR_like"/>
    <property type="match status" value="1"/>
</dbReference>
<feature type="transmembrane region" description="Helical" evidence="6">
    <location>
        <begin position="96"/>
        <end position="114"/>
    </location>
</feature>
<feature type="compositionally biased region" description="Basic and acidic residues" evidence="5">
    <location>
        <begin position="609"/>
        <end position="627"/>
    </location>
</feature>
<feature type="transmembrane region" description="Helical" evidence="6">
    <location>
        <begin position="387"/>
        <end position="408"/>
    </location>
</feature>
<dbReference type="PRINTS" id="PR01036">
    <property type="entry name" value="TCRTETB"/>
</dbReference>
<evidence type="ECO:0000256" key="2">
    <source>
        <dbReference type="ARBA" id="ARBA00022692"/>
    </source>
</evidence>
<dbReference type="PANTHER" id="PTHR23501">
    <property type="entry name" value="MAJOR FACILITATOR SUPERFAMILY"/>
    <property type="match status" value="1"/>
</dbReference>
<dbReference type="PROSITE" id="PS50850">
    <property type="entry name" value="MFS"/>
    <property type="match status" value="1"/>
</dbReference>
<dbReference type="HOGENOM" id="CLU_000960_22_1_1"/>
<keyword evidence="2 6" id="KW-0812">Transmembrane</keyword>
<feature type="transmembrane region" description="Helical" evidence="6">
    <location>
        <begin position="126"/>
        <end position="145"/>
    </location>
</feature>
<evidence type="ECO:0000256" key="1">
    <source>
        <dbReference type="ARBA" id="ARBA00004141"/>
    </source>
</evidence>
<feature type="compositionally biased region" description="Polar residues" evidence="5">
    <location>
        <begin position="584"/>
        <end position="602"/>
    </location>
</feature>
<feature type="transmembrane region" description="Helical" evidence="6">
    <location>
        <begin position="354"/>
        <end position="375"/>
    </location>
</feature>
<feature type="transmembrane region" description="Helical" evidence="6">
    <location>
        <begin position="151"/>
        <end position="175"/>
    </location>
</feature>
<keyword evidence="3 6" id="KW-1133">Transmembrane helix</keyword>
<dbReference type="GO" id="GO:0005886">
    <property type="term" value="C:plasma membrane"/>
    <property type="evidence" value="ECO:0007669"/>
    <property type="project" value="TreeGrafter"/>
</dbReference>
<keyword evidence="4 6" id="KW-0472">Membrane</keyword>
<evidence type="ECO:0000313" key="8">
    <source>
        <dbReference type="EMBL" id="KIW51777.1"/>
    </source>
</evidence>
<evidence type="ECO:0000259" key="7">
    <source>
        <dbReference type="PROSITE" id="PS50850"/>
    </source>
</evidence>
<feature type="region of interest" description="Disordered" evidence="5">
    <location>
        <begin position="1"/>
        <end position="48"/>
    </location>
</feature>
<keyword evidence="9" id="KW-1185">Reference proteome</keyword>
<dbReference type="Gene3D" id="1.20.1250.20">
    <property type="entry name" value="MFS general substrate transporter like domains"/>
    <property type="match status" value="2"/>
</dbReference>
<feature type="transmembrane region" description="Helical" evidence="6">
    <location>
        <begin position="255"/>
        <end position="274"/>
    </location>
</feature>
<feature type="transmembrane region" description="Helical" evidence="6">
    <location>
        <begin position="414"/>
        <end position="438"/>
    </location>
</feature>
<dbReference type="InterPro" id="IPR036259">
    <property type="entry name" value="MFS_trans_sf"/>
</dbReference>